<comment type="caution">
    <text evidence="10">The sequence shown here is derived from an EMBL/GenBank/DDBJ whole genome shotgun (WGS) entry which is preliminary data.</text>
</comment>
<dbReference type="PANTHER" id="PTHR14647">
    <property type="entry name" value="GALACTOSE-3-O-SULFOTRANSFERASE"/>
    <property type="match status" value="1"/>
</dbReference>
<comment type="similarity">
    <text evidence="2">Belongs to the galactose-3-O-sulfotransferase family.</text>
</comment>
<reference evidence="10" key="1">
    <citation type="submission" date="2023-07" db="EMBL/GenBank/DDBJ databases">
        <authorList>
            <person name="Stuckert A."/>
        </authorList>
    </citation>
    <scope>NUCLEOTIDE SEQUENCE</scope>
</reference>
<evidence type="ECO:0000256" key="3">
    <source>
        <dbReference type="ARBA" id="ARBA00022679"/>
    </source>
</evidence>
<keyword evidence="9" id="KW-0325">Glycoprotein</keyword>
<accession>A0ABN9LA29</accession>
<keyword evidence="7" id="KW-0333">Golgi apparatus</keyword>
<sequence>MMCIQTQGKICRSVWKGLVLGTLLTTFLILLYSYAAPPLSFSSTEDPTSFQCHPPALPKSLLTKSNSTARSDLRCLPHHNLMFLKTHKTGSSTILNILFRYGEKHRLHFAFPRGRNDFDYPSYFQRWQVEGYHPGICYNIICNHMRYRHSEVNLLISPDTMFVTVLRNPALLFESSFHYFSHVVPLTWKLPGASSEQKMDTFLQSPRNYYDSGGFNAHYLHNLMTFDLGYDNEMDIEKTRVSDLLNQLNSHFHLVMLLEYFDESLLLLRDLMCWKMDDILYFKLNARKDTSGSRLSREMYRLAQEWNALDTLIYQHFNATFWRKVEKYGVERMKKDVLELRHRNEELKQECIAGGGPVDASKIKESGLQPWQPLGQTSIQGYNLRKNISPKHKQLCWNMLTPEIQYMSRLGADLWVTRLWGNIRGLLNW</sequence>
<keyword evidence="4" id="KW-0812">Transmembrane</keyword>
<evidence type="ECO:0008006" key="12">
    <source>
        <dbReference type="Google" id="ProtNLM"/>
    </source>
</evidence>
<keyword evidence="3" id="KW-0808">Transferase</keyword>
<dbReference type="Pfam" id="PF06990">
    <property type="entry name" value="Gal-3-0_sulfotr"/>
    <property type="match status" value="1"/>
</dbReference>
<comment type="subcellular location">
    <subcellularLocation>
        <location evidence="1">Golgi apparatus membrane</location>
        <topology evidence="1">Single-pass type II membrane protein</topology>
    </subcellularLocation>
</comment>
<dbReference type="EMBL" id="CAUEEQ010009129">
    <property type="protein sequence ID" value="CAJ0933187.1"/>
    <property type="molecule type" value="Genomic_DNA"/>
</dbReference>
<dbReference type="InterPro" id="IPR027417">
    <property type="entry name" value="P-loop_NTPase"/>
</dbReference>
<evidence type="ECO:0000256" key="7">
    <source>
        <dbReference type="ARBA" id="ARBA00023034"/>
    </source>
</evidence>
<dbReference type="Gene3D" id="3.40.50.300">
    <property type="entry name" value="P-loop containing nucleotide triphosphate hydrolases"/>
    <property type="match status" value="1"/>
</dbReference>
<dbReference type="InterPro" id="IPR009729">
    <property type="entry name" value="Gal-3-0_sulfotransfrase"/>
</dbReference>
<evidence type="ECO:0000256" key="1">
    <source>
        <dbReference type="ARBA" id="ARBA00004323"/>
    </source>
</evidence>
<evidence type="ECO:0000256" key="8">
    <source>
        <dbReference type="ARBA" id="ARBA00023136"/>
    </source>
</evidence>
<evidence type="ECO:0000256" key="6">
    <source>
        <dbReference type="ARBA" id="ARBA00022989"/>
    </source>
</evidence>
<gene>
    <name evidence="10" type="ORF">RIMI_LOCUS5373461</name>
</gene>
<evidence type="ECO:0000313" key="11">
    <source>
        <dbReference type="Proteomes" id="UP001176940"/>
    </source>
</evidence>
<evidence type="ECO:0000256" key="2">
    <source>
        <dbReference type="ARBA" id="ARBA00008124"/>
    </source>
</evidence>
<keyword evidence="5" id="KW-0735">Signal-anchor</keyword>
<evidence type="ECO:0000256" key="4">
    <source>
        <dbReference type="ARBA" id="ARBA00022692"/>
    </source>
</evidence>
<evidence type="ECO:0000256" key="5">
    <source>
        <dbReference type="ARBA" id="ARBA00022968"/>
    </source>
</evidence>
<proteinExistence type="inferred from homology"/>
<keyword evidence="6" id="KW-1133">Transmembrane helix</keyword>
<dbReference type="PANTHER" id="PTHR14647:SF56">
    <property type="entry name" value="GALACTOSYLCERAMIDE SULFOTRANSFERASE"/>
    <property type="match status" value="1"/>
</dbReference>
<evidence type="ECO:0000313" key="10">
    <source>
        <dbReference type="EMBL" id="CAJ0933187.1"/>
    </source>
</evidence>
<keyword evidence="11" id="KW-1185">Reference proteome</keyword>
<dbReference type="SUPFAM" id="SSF52540">
    <property type="entry name" value="P-loop containing nucleoside triphosphate hydrolases"/>
    <property type="match status" value="1"/>
</dbReference>
<dbReference type="Proteomes" id="UP001176940">
    <property type="component" value="Unassembled WGS sequence"/>
</dbReference>
<organism evidence="10 11">
    <name type="scientific">Ranitomeya imitator</name>
    <name type="common">mimic poison frog</name>
    <dbReference type="NCBI Taxonomy" id="111125"/>
    <lineage>
        <taxon>Eukaryota</taxon>
        <taxon>Metazoa</taxon>
        <taxon>Chordata</taxon>
        <taxon>Craniata</taxon>
        <taxon>Vertebrata</taxon>
        <taxon>Euteleostomi</taxon>
        <taxon>Amphibia</taxon>
        <taxon>Batrachia</taxon>
        <taxon>Anura</taxon>
        <taxon>Neobatrachia</taxon>
        <taxon>Hyloidea</taxon>
        <taxon>Dendrobatidae</taxon>
        <taxon>Dendrobatinae</taxon>
        <taxon>Ranitomeya</taxon>
    </lineage>
</organism>
<keyword evidence="8" id="KW-0472">Membrane</keyword>
<protein>
    <recommendedName>
        <fullName evidence="12">Galactosylceramide sulfotransferase</fullName>
    </recommendedName>
</protein>
<name>A0ABN9LA29_9NEOB</name>
<evidence type="ECO:0000256" key="9">
    <source>
        <dbReference type="ARBA" id="ARBA00023180"/>
    </source>
</evidence>